<dbReference type="GO" id="GO:1902201">
    <property type="term" value="P:negative regulation of bacterial-type flagellum-dependent cell motility"/>
    <property type="evidence" value="ECO:0007669"/>
    <property type="project" value="TreeGrafter"/>
</dbReference>
<feature type="transmembrane region" description="Helical" evidence="3">
    <location>
        <begin position="96"/>
        <end position="115"/>
    </location>
</feature>
<dbReference type="InterPro" id="IPR050469">
    <property type="entry name" value="Diguanylate_Cyclase"/>
</dbReference>
<dbReference type="PANTHER" id="PTHR45138:SF9">
    <property type="entry name" value="DIGUANYLATE CYCLASE DGCM-RELATED"/>
    <property type="match status" value="1"/>
</dbReference>
<reference evidence="5 6" key="1">
    <citation type="submission" date="2017-01" db="EMBL/GenBank/DDBJ databases">
        <authorList>
            <person name="Mah S.A."/>
            <person name="Swanson W.J."/>
            <person name="Moy G.W."/>
            <person name="Vacquier V.D."/>
        </authorList>
    </citation>
    <scope>NUCLEOTIDE SEQUENCE [LARGE SCALE GENOMIC DNA]</scope>
    <source>
        <strain evidence="5 6">DSM 22694</strain>
    </source>
</reference>
<feature type="domain" description="GGDEF" evidence="4">
    <location>
        <begin position="297"/>
        <end position="433"/>
    </location>
</feature>
<dbReference type="InterPro" id="IPR043128">
    <property type="entry name" value="Rev_trsase/Diguanyl_cyclase"/>
</dbReference>
<dbReference type="InterPro" id="IPR029787">
    <property type="entry name" value="Nucleotide_cyclase"/>
</dbReference>
<keyword evidence="3" id="KW-1133">Transmembrane helix</keyword>
<evidence type="ECO:0000256" key="3">
    <source>
        <dbReference type="SAM" id="Phobius"/>
    </source>
</evidence>
<evidence type="ECO:0000256" key="1">
    <source>
        <dbReference type="ARBA" id="ARBA00012528"/>
    </source>
</evidence>
<dbReference type="KEGG" id="rsb:RS694_19785"/>
<gene>
    <name evidence="5" type="ORF">RS694_19785</name>
</gene>
<dbReference type="eggNOG" id="COG3706">
    <property type="taxonomic scope" value="Bacteria"/>
</dbReference>
<dbReference type="InterPro" id="IPR000160">
    <property type="entry name" value="GGDEF_dom"/>
</dbReference>
<evidence type="ECO:0000313" key="6">
    <source>
        <dbReference type="Proteomes" id="UP000186110"/>
    </source>
</evidence>
<dbReference type="InterPro" id="IPR033424">
    <property type="entry name" value="MASE4"/>
</dbReference>
<dbReference type="STRING" id="1484693.RS694_19785"/>
<name>A0A1P8KF12_9BURK</name>
<feature type="transmembrane region" description="Helical" evidence="3">
    <location>
        <begin position="28"/>
        <end position="52"/>
    </location>
</feature>
<evidence type="ECO:0000259" key="4">
    <source>
        <dbReference type="PROSITE" id="PS50887"/>
    </source>
</evidence>
<dbReference type="FunFam" id="3.30.70.270:FF:000001">
    <property type="entry name" value="Diguanylate cyclase domain protein"/>
    <property type="match status" value="1"/>
</dbReference>
<dbReference type="PROSITE" id="PS50887">
    <property type="entry name" value="GGDEF"/>
    <property type="match status" value="1"/>
</dbReference>
<dbReference type="GO" id="GO:0005886">
    <property type="term" value="C:plasma membrane"/>
    <property type="evidence" value="ECO:0007669"/>
    <property type="project" value="TreeGrafter"/>
</dbReference>
<evidence type="ECO:0000256" key="2">
    <source>
        <dbReference type="ARBA" id="ARBA00034247"/>
    </source>
</evidence>
<keyword evidence="3" id="KW-0812">Transmembrane</keyword>
<evidence type="ECO:0000313" key="5">
    <source>
        <dbReference type="EMBL" id="APW44538.1"/>
    </source>
</evidence>
<feature type="transmembrane region" description="Helical" evidence="3">
    <location>
        <begin position="64"/>
        <end position="84"/>
    </location>
</feature>
<feature type="transmembrane region" description="Helical" evidence="3">
    <location>
        <begin position="135"/>
        <end position="157"/>
    </location>
</feature>
<dbReference type="NCBIfam" id="TIGR00254">
    <property type="entry name" value="GGDEF"/>
    <property type="match status" value="1"/>
</dbReference>
<dbReference type="Proteomes" id="UP000186110">
    <property type="component" value="Chromosome"/>
</dbReference>
<comment type="catalytic activity">
    <reaction evidence="2">
        <text>2 GTP = 3',3'-c-di-GMP + 2 diphosphate</text>
        <dbReference type="Rhea" id="RHEA:24898"/>
        <dbReference type="ChEBI" id="CHEBI:33019"/>
        <dbReference type="ChEBI" id="CHEBI:37565"/>
        <dbReference type="ChEBI" id="CHEBI:58805"/>
        <dbReference type="EC" id="2.7.7.65"/>
    </reaction>
</comment>
<organism evidence="5 6">
    <name type="scientific">Rhodoferax saidenbachensis</name>
    <dbReference type="NCBI Taxonomy" id="1484693"/>
    <lineage>
        <taxon>Bacteria</taxon>
        <taxon>Pseudomonadati</taxon>
        <taxon>Pseudomonadota</taxon>
        <taxon>Betaproteobacteria</taxon>
        <taxon>Burkholderiales</taxon>
        <taxon>Comamonadaceae</taxon>
        <taxon>Rhodoferax</taxon>
    </lineage>
</organism>
<sequence length="455" mass="49174">MTAAALVVWGVVMTPLANYPWPPVPGYMTAFGAAMFVTNILLAALLFNRGVAERSAATVKLGSAYLYVAAIFLPLMAAFPGAFVPGNIIGEPVSSVWIWIFWHTGFASLILRYAIAIHRDAAGQRPKRPWPAREFVGVLAGVVALACLGTIGLPWLPALFTNGKTFFEGPMQLIAWTVLGVNVAALYSVMRIRNKSSEQLWLMVGMIAACMDVWLTFHGTNRFSVGWYLAKVGSLFTSMVVLMSLFVDLTSLYRRVTQANTLLAQLASRDGLTGLANRRTFDERLETEWRRAQRLQQPVALLMVDVDHFKLYNDTYGHLGGDDCLRKVAHAIASQVARPGDLATRYGGEEFAVILPNTDTTGANNLAAGIRDRVAALGLVHTRAGLQRVSVSVGVAVMWPTQALLPSALVSLADTALYQAKQLGRDRVHLAADPATRAPTALDAVPAMLAAGQPG</sequence>
<feature type="transmembrane region" description="Helical" evidence="3">
    <location>
        <begin position="200"/>
        <end position="219"/>
    </location>
</feature>
<feature type="transmembrane region" description="Helical" evidence="3">
    <location>
        <begin position="225"/>
        <end position="247"/>
    </location>
</feature>
<dbReference type="Pfam" id="PF17158">
    <property type="entry name" value="MASE4"/>
    <property type="match status" value="1"/>
</dbReference>
<dbReference type="SMART" id="SM00267">
    <property type="entry name" value="GGDEF"/>
    <property type="match status" value="1"/>
</dbReference>
<protein>
    <recommendedName>
        <fullName evidence="1">diguanylate cyclase</fullName>
        <ecNumber evidence="1">2.7.7.65</ecNumber>
    </recommendedName>
</protein>
<keyword evidence="6" id="KW-1185">Reference proteome</keyword>
<accession>A0A1P8KF12</accession>
<dbReference type="EMBL" id="CP019239">
    <property type="protein sequence ID" value="APW44538.1"/>
    <property type="molecule type" value="Genomic_DNA"/>
</dbReference>
<keyword evidence="3" id="KW-0472">Membrane</keyword>
<dbReference type="Pfam" id="PF00990">
    <property type="entry name" value="GGDEF"/>
    <property type="match status" value="1"/>
</dbReference>
<dbReference type="Gene3D" id="3.30.70.270">
    <property type="match status" value="1"/>
</dbReference>
<dbReference type="EC" id="2.7.7.65" evidence="1"/>
<dbReference type="AlphaFoldDB" id="A0A1P8KF12"/>
<feature type="transmembrane region" description="Helical" evidence="3">
    <location>
        <begin position="169"/>
        <end position="188"/>
    </location>
</feature>
<proteinExistence type="predicted"/>
<dbReference type="GO" id="GO:0043709">
    <property type="term" value="P:cell adhesion involved in single-species biofilm formation"/>
    <property type="evidence" value="ECO:0007669"/>
    <property type="project" value="TreeGrafter"/>
</dbReference>
<dbReference type="GO" id="GO:0052621">
    <property type="term" value="F:diguanylate cyclase activity"/>
    <property type="evidence" value="ECO:0007669"/>
    <property type="project" value="UniProtKB-EC"/>
</dbReference>
<dbReference type="SUPFAM" id="SSF55073">
    <property type="entry name" value="Nucleotide cyclase"/>
    <property type="match status" value="1"/>
</dbReference>
<dbReference type="CDD" id="cd01949">
    <property type="entry name" value="GGDEF"/>
    <property type="match status" value="1"/>
</dbReference>
<dbReference type="PANTHER" id="PTHR45138">
    <property type="entry name" value="REGULATORY COMPONENTS OF SENSORY TRANSDUCTION SYSTEM"/>
    <property type="match status" value="1"/>
</dbReference>